<dbReference type="KEGG" id="cbac:JI75_04820"/>
<dbReference type="Pfam" id="PF00857">
    <property type="entry name" value="Isochorismatase"/>
    <property type="match status" value="1"/>
</dbReference>
<dbReference type="PANTHER" id="PTHR43540">
    <property type="entry name" value="PEROXYUREIDOACRYLATE/UREIDOACRYLATE AMIDOHYDROLASE-RELATED"/>
    <property type="match status" value="1"/>
</dbReference>
<evidence type="ECO:0000313" key="4">
    <source>
        <dbReference type="Proteomes" id="UP000031121"/>
    </source>
</evidence>
<sequence>MAYVPMPMDTAWQRESGIDLEKTAVVVVDVLGGGEGTLPVLEDMAAWCVRIVRAARSKGVPVVFACDAHLPSIDRELELWGDHGIAGSEAAKPLDAFEVQPGDYVVPKRRYDAFFQTDLDLTLRELGVDTLVVMGCDTNICVMHTLAGAYFRGYRTVVPAEATATFLVGDQQEGLSYFARCFDTRVVRAQEVLGLFA</sequence>
<evidence type="ECO:0000259" key="2">
    <source>
        <dbReference type="Pfam" id="PF00857"/>
    </source>
</evidence>
<proteinExistence type="predicted"/>
<dbReference type="PANTHER" id="PTHR43540:SF6">
    <property type="entry name" value="ISOCHORISMATASE-LIKE DOMAIN-CONTAINING PROTEIN"/>
    <property type="match status" value="1"/>
</dbReference>
<dbReference type="STRING" id="1531429.JI75_04820"/>
<reference evidence="3 4" key="2">
    <citation type="journal article" date="2015" name="Genome Announc.">
        <title>Complete Genome Sequence of Coriobacteriaceae Strain 68-1-3, a Novel Mucus-Degrading Isolate from the Swine Intestinal Tract.</title>
        <authorList>
            <person name="Looft T."/>
            <person name="Bayles D.O."/>
            <person name="Alt D.P."/>
            <person name="Stanton T.B."/>
        </authorList>
    </citation>
    <scope>NUCLEOTIDE SEQUENCE [LARGE SCALE GENOMIC DNA]</scope>
    <source>
        <strain evidence="3 4">68-1-3</strain>
    </source>
</reference>
<dbReference type="Proteomes" id="UP000031121">
    <property type="component" value="Chromosome"/>
</dbReference>
<dbReference type="InterPro" id="IPR036380">
    <property type="entry name" value="Isochorismatase-like_sf"/>
</dbReference>
<protein>
    <submittedName>
        <fullName evidence="3">Cysteine hydrolase</fullName>
    </submittedName>
</protein>
<dbReference type="GO" id="GO:0016787">
    <property type="term" value="F:hydrolase activity"/>
    <property type="evidence" value="ECO:0007669"/>
    <property type="project" value="UniProtKB-KW"/>
</dbReference>
<dbReference type="SUPFAM" id="SSF52499">
    <property type="entry name" value="Isochorismatase-like hydrolases"/>
    <property type="match status" value="1"/>
</dbReference>
<dbReference type="CDD" id="cd00431">
    <property type="entry name" value="cysteine_hydrolases"/>
    <property type="match status" value="1"/>
</dbReference>
<dbReference type="OrthoDB" id="9814140at2"/>
<feature type="domain" description="Isochorismatase-like" evidence="2">
    <location>
        <begin position="25"/>
        <end position="182"/>
    </location>
</feature>
<dbReference type="Gene3D" id="3.40.50.850">
    <property type="entry name" value="Isochorismatase-like"/>
    <property type="match status" value="1"/>
</dbReference>
<dbReference type="InterPro" id="IPR000868">
    <property type="entry name" value="Isochorismatase-like_dom"/>
</dbReference>
<keyword evidence="1 3" id="KW-0378">Hydrolase</keyword>
<dbReference type="EMBL" id="CP009302">
    <property type="protein sequence ID" value="AJC12094.1"/>
    <property type="molecule type" value="Genomic_DNA"/>
</dbReference>
<dbReference type="InterPro" id="IPR050272">
    <property type="entry name" value="Isochorismatase-like_hydrls"/>
</dbReference>
<keyword evidence="4" id="KW-1185">Reference proteome</keyword>
<dbReference type="AlphaFoldDB" id="A0A0A8B443"/>
<organism evidence="3 4">
    <name type="scientific">Berryella intestinalis</name>
    <dbReference type="NCBI Taxonomy" id="1531429"/>
    <lineage>
        <taxon>Bacteria</taxon>
        <taxon>Bacillati</taxon>
        <taxon>Actinomycetota</taxon>
        <taxon>Coriobacteriia</taxon>
        <taxon>Eggerthellales</taxon>
        <taxon>Eggerthellaceae</taxon>
        <taxon>Berryella</taxon>
    </lineage>
</organism>
<evidence type="ECO:0000313" key="3">
    <source>
        <dbReference type="EMBL" id="AJC12094.1"/>
    </source>
</evidence>
<dbReference type="RefSeq" id="WP_039689153.1">
    <property type="nucleotide sequence ID" value="NZ_CP009302.1"/>
</dbReference>
<gene>
    <name evidence="3" type="ORF">JI75_04820</name>
</gene>
<evidence type="ECO:0000256" key="1">
    <source>
        <dbReference type="ARBA" id="ARBA00022801"/>
    </source>
</evidence>
<dbReference type="HOGENOM" id="CLU_068979_8_4_11"/>
<accession>A0A0A8B443</accession>
<name>A0A0A8B443_9ACTN</name>
<reference evidence="4" key="1">
    <citation type="submission" date="2014-08" db="EMBL/GenBank/DDBJ databases">
        <title>Coriobacteriaceae sp. complete genome.</title>
        <authorList>
            <person name="Looft T."/>
            <person name="Bayles D.O."/>
            <person name="Stanton T.B."/>
        </authorList>
    </citation>
    <scope>NUCLEOTIDE SEQUENCE [LARGE SCALE GENOMIC DNA]</scope>
    <source>
        <strain evidence="4">68-1-3</strain>
    </source>
</reference>